<proteinExistence type="predicted"/>
<accession>I0BIS8</accession>
<dbReference type="KEGG" id="pmw:B2K_16365"/>
<evidence type="ECO:0000313" key="2">
    <source>
        <dbReference type="EMBL" id="AFH62275.1"/>
    </source>
</evidence>
<sequence length="465" mass="51797">MSNQTIDIRQKFIPIESPNRPGRRRKAQGVLFHTTNNWKDGAGDEMHGEYMATVKDRVVSWHVTVDKDSATQHIPFDENAFHAGDGNGVYNTYWIGVEIACEAVEPGEPLDLATYRNAVDVVAQIMLQQGFKSWEQLQPHKVVYGKDCPHHTLFDHNRFKRDVFERMGIKLLPGVVKERIYSMNGVLKRCDGDYKIKATDVRYLKLDGKRLRFKFVARTGTKVSELLAEYEADFATNAPYFWDGKVLGDAVAEGQVIAQAYGKMLTWHEFGVKGGRPQIGQLDPTVQWDVLVQGAPLLIEAGNICWDYYRIKQQVPDDVGTSRAQRTVYGIDASGDLHIAVADGRTKFDQGLTLEEAALYMQSKGCIWALNFDGGGSSVLAQKGKGSLGQNQGAGERVVNHALLIWIVEHEPITPPAASGDDWKQRSVDWLKEAGGIEDDHSPDEPVNFAVMATVIKNLIKKGAI</sequence>
<dbReference type="RefSeq" id="WP_014650892.1">
    <property type="nucleotide sequence ID" value="NC_017672.3"/>
</dbReference>
<dbReference type="CDD" id="cd06583">
    <property type="entry name" value="PGRP"/>
    <property type="match status" value="1"/>
</dbReference>
<reference evidence="2 3" key="1">
    <citation type="submission" date="2013-06" db="EMBL/GenBank/DDBJ databases">
        <title>Complete genome sequence of Paenibacillus mucilaginosus K02.</title>
        <authorList>
            <person name="Xiao B."/>
            <person name="Sun L."/>
            <person name="Xiao L."/>
            <person name="Lian B."/>
        </authorList>
    </citation>
    <scope>NUCLEOTIDE SEQUENCE [LARGE SCALE GENOMIC DNA]</scope>
    <source>
        <strain evidence="2 3">K02</strain>
    </source>
</reference>
<dbReference type="EMBL" id="CP003422">
    <property type="protein sequence ID" value="AFH62275.1"/>
    <property type="molecule type" value="Genomic_DNA"/>
</dbReference>
<dbReference type="InterPro" id="IPR036505">
    <property type="entry name" value="Amidase/PGRP_sf"/>
</dbReference>
<dbReference type="AlphaFoldDB" id="I0BIS8"/>
<dbReference type="PATRIC" id="fig|997761.3.peg.3227"/>
<dbReference type="Pfam" id="PF01510">
    <property type="entry name" value="Amidase_2"/>
    <property type="match status" value="1"/>
</dbReference>
<dbReference type="InterPro" id="IPR018711">
    <property type="entry name" value="NAGPA"/>
</dbReference>
<organism evidence="2 3">
    <name type="scientific">Paenibacillus mucilaginosus K02</name>
    <dbReference type="NCBI Taxonomy" id="997761"/>
    <lineage>
        <taxon>Bacteria</taxon>
        <taxon>Bacillati</taxon>
        <taxon>Bacillota</taxon>
        <taxon>Bacilli</taxon>
        <taxon>Bacillales</taxon>
        <taxon>Paenibacillaceae</taxon>
        <taxon>Paenibacillus</taxon>
    </lineage>
</organism>
<dbReference type="Pfam" id="PF09992">
    <property type="entry name" value="NAGPA"/>
    <property type="match status" value="1"/>
</dbReference>
<dbReference type="HOGENOM" id="CLU_047240_0_0_9"/>
<evidence type="ECO:0000259" key="1">
    <source>
        <dbReference type="SMART" id="SM00644"/>
    </source>
</evidence>
<dbReference type="SUPFAM" id="SSF55846">
    <property type="entry name" value="N-acetylmuramoyl-L-alanine amidase-like"/>
    <property type="match status" value="1"/>
</dbReference>
<protein>
    <recommendedName>
        <fullName evidence="1">N-acetylmuramoyl-L-alanine amidase domain-containing protein</fullName>
    </recommendedName>
</protein>
<dbReference type="GO" id="GO:0009253">
    <property type="term" value="P:peptidoglycan catabolic process"/>
    <property type="evidence" value="ECO:0007669"/>
    <property type="project" value="InterPro"/>
</dbReference>
<dbReference type="InterPro" id="IPR002502">
    <property type="entry name" value="Amidase_domain"/>
</dbReference>
<dbReference type="PANTHER" id="PTHR40446">
    <property type="entry name" value="N-ACETYLGLUCOSAMINE-1-PHOSPHODIESTER ALPHA-N-ACETYLGLUCOSAMINIDASE"/>
    <property type="match status" value="1"/>
</dbReference>
<name>I0BIS8_9BACL</name>
<evidence type="ECO:0000313" key="3">
    <source>
        <dbReference type="Proteomes" id="UP000007392"/>
    </source>
</evidence>
<gene>
    <name evidence="2" type="ORF">B2K_16365</name>
</gene>
<feature type="domain" description="N-acetylmuramoyl-L-alanine amidase" evidence="1">
    <location>
        <begin position="17"/>
        <end position="150"/>
    </location>
</feature>
<dbReference type="GO" id="GO:0008745">
    <property type="term" value="F:N-acetylmuramoyl-L-alanine amidase activity"/>
    <property type="evidence" value="ECO:0007669"/>
    <property type="project" value="InterPro"/>
</dbReference>
<dbReference type="PANTHER" id="PTHR40446:SF2">
    <property type="entry name" value="N-ACETYLGLUCOSAMINE-1-PHOSPHODIESTER ALPHA-N-ACETYLGLUCOSAMINIDASE"/>
    <property type="match status" value="1"/>
</dbReference>
<dbReference type="Proteomes" id="UP000007392">
    <property type="component" value="Chromosome"/>
</dbReference>
<dbReference type="Gene3D" id="3.40.80.10">
    <property type="entry name" value="Peptidoglycan recognition protein-like"/>
    <property type="match status" value="1"/>
</dbReference>
<dbReference type="SMART" id="SM00644">
    <property type="entry name" value="Ami_2"/>
    <property type="match status" value="1"/>
</dbReference>